<gene>
    <name evidence="1" type="ORF">XELAEV_18018504mg</name>
</gene>
<dbReference type="EMBL" id="CM004470">
    <property type="protein sequence ID" value="OCT89891.1"/>
    <property type="molecule type" value="Genomic_DNA"/>
</dbReference>
<name>A0A974DF38_XENLA</name>
<protein>
    <submittedName>
        <fullName evidence="1">Uncharacterized protein</fullName>
    </submittedName>
</protein>
<dbReference type="AlphaFoldDB" id="A0A974DF38"/>
<accession>A0A974DF38</accession>
<sequence>MAVSNKGTGENLVSVRIYQQQIEDDGRWAPRWHVLRTWQGDGQVSAVHFIVTIDLFRATSDKGNLRLEPALGSSRGWRKETLL</sequence>
<evidence type="ECO:0000313" key="2">
    <source>
        <dbReference type="Proteomes" id="UP000694892"/>
    </source>
</evidence>
<dbReference type="Proteomes" id="UP000694892">
    <property type="component" value="Chromosome 3L"/>
</dbReference>
<reference evidence="2" key="1">
    <citation type="journal article" date="2016" name="Nature">
        <title>Genome evolution in the allotetraploid frog Xenopus laevis.</title>
        <authorList>
            <person name="Session A.M."/>
            <person name="Uno Y."/>
            <person name="Kwon T."/>
            <person name="Chapman J.A."/>
            <person name="Toyoda A."/>
            <person name="Takahashi S."/>
            <person name="Fukui A."/>
            <person name="Hikosaka A."/>
            <person name="Suzuki A."/>
            <person name="Kondo M."/>
            <person name="van Heeringen S.J."/>
            <person name="Quigley I."/>
            <person name="Heinz S."/>
            <person name="Ogino H."/>
            <person name="Ochi H."/>
            <person name="Hellsten U."/>
            <person name="Lyons J.B."/>
            <person name="Simakov O."/>
            <person name="Putnam N."/>
            <person name="Stites J."/>
            <person name="Kuroki Y."/>
            <person name="Tanaka T."/>
            <person name="Michiue T."/>
            <person name="Watanabe M."/>
            <person name="Bogdanovic O."/>
            <person name="Lister R."/>
            <person name="Georgiou G."/>
            <person name="Paranjpe S.S."/>
            <person name="van Kruijsbergen I."/>
            <person name="Shu S."/>
            <person name="Carlson J."/>
            <person name="Kinoshita T."/>
            <person name="Ohta Y."/>
            <person name="Mawaribuchi S."/>
            <person name="Jenkins J."/>
            <person name="Grimwood J."/>
            <person name="Schmutz J."/>
            <person name="Mitros T."/>
            <person name="Mozaffari S.V."/>
            <person name="Suzuki Y."/>
            <person name="Haramoto Y."/>
            <person name="Yamamoto T.S."/>
            <person name="Takagi C."/>
            <person name="Heald R."/>
            <person name="Miller K."/>
            <person name="Haudenschild C."/>
            <person name="Kitzman J."/>
            <person name="Nakayama T."/>
            <person name="Izutsu Y."/>
            <person name="Robert J."/>
            <person name="Fortriede J."/>
            <person name="Burns K."/>
            <person name="Lotay V."/>
            <person name="Karimi K."/>
            <person name="Yasuoka Y."/>
            <person name="Dichmann D.S."/>
            <person name="Flajnik M.F."/>
            <person name="Houston D.W."/>
            <person name="Shendure J."/>
            <person name="DuPasquier L."/>
            <person name="Vize P.D."/>
            <person name="Zorn A.M."/>
            <person name="Ito M."/>
            <person name="Marcotte E.M."/>
            <person name="Wallingford J.B."/>
            <person name="Ito Y."/>
            <person name="Asashima M."/>
            <person name="Ueno N."/>
            <person name="Matsuda Y."/>
            <person name="Veenstra G.J."/>
            <person name="Fujiyama A."/>
            <person name="Harland R.M."/>
            <person name="Taira M."/>
            <person name="Rokhsar D.S."/>
        </authorList>
    </citation>
    <scope>NUCLEOTIDE SEQUENCE [LARGE SCALE GENOMIC DNA]</scope>
    <source>
        <strain evidence="2">J</strain>
    </source>
</reference>
<evidence type="ECO:0000313" key="1">
    <source>
        <dbReference type="EMBL" id="OCT89891.1"/>
    </source>
</evidence>
<proteinExistence type="predicted"/>
<organism evidence="1 2">
    <name type="scientific">Xenopus laevis</name>
    <name type="common">African clawed frog</name>
    <dbReference type="NCBI Taxonomy" id="8355"/>
    <lineage>
        <taxon>Eukaryota</taxon>
        <taxon>Metazoa</taxon>
        <taxon>Chordata</taxon>
        <taxon>Craniata</taxon>
        <taxon>Vertebrata</taxon>
        <taxon>Euteleostomi</taxon>
        <taxon>Amphibia</taxon>
        <taxon>Batrachia</taxon>
        <taxon>Anura</taxon>
        <taxon>Pipoidea</taxon>
        <taxon>Pipidae</taxon>
        <taxon>Xenopodinae</taxon>
        <taxon>Xenopus</taxon>
        <taxon>Xenopus</taxon>
    </lineage>
</organism>